<organism evidence="2 3">
    <name type="scientific">Deferribacter autotrophicus</name>
    <dbReference type="NCBI Taxonomy" id="500465"/>
    <lineage>
        <taxon>Bacteria</taxon>
        <taxon>Pseudomonadati</taxon>
        <taxon>Deferribacterota</taxon>
        <taxon>Deferribacteres</taxon>
        <taxon>Deferribacterales</taxon>
        <taxon>Deferribacteraceae</taxon>
        <taxon>Deferribacter</taxon>
    </lineage>
</organism>
<dbReference type="InterPro" id="IPR016796">
    <property type="entry name" value="UCP021774"/>
</dbReference>
<feature type="domain" description="DUF302" evidence="1">
    <location>
        <begin position="35"/>
        <end position="98"/>
    </location>
</feature>
<sequence length="129" mass="14645">MSYYFSKTIDKDFDKAVLSVKKSLKEEGFGVLFELDMQKTFKEKIGAEMNKYLILGVCNPNFGFKALQTEPNIGTMIPCNVVVRELTDKKVEISAINPVAQMSIVDNEELINLAKEIQKKLSKIIHQLE</sequence>
<dbReference type="InterPro" id="IPR005180">
    <property type="entry name" value="DUF302"/>
</dbReference>
<dbReference type="PANTHER" id="PTHR38342:SF1">
    <property type="entry name" value="SLR5037 PROTEIN"/>
    <property type="match status" value="1"/>
</dbReference>
<dbReference type="CDD" id="cd14797">
    <property type="entry name" value="DUF302"/>
    <property type="match status" value="1"/>
</dbReference>
<reference evidence="2 3" key="1">
    <citation type="submission" date="2019-06" db="EMBL/GenBank/DDBJ databases">
        <title>Genomic insights into carbon and energy metabolism of Deferribacter autotrophicus revealed new metabolic traits in the phylum Deferribacteres.</title>
        <authorList>
            <person name="Slobodkin A.I."/>
            <person name="Slobodkina G.B."/>
            <person name="Allioux M."/>
            <person name="Alain K."/>
            <person name="Jebbar M."/>
            <person name="Shadrin V."/>
            <person name="Kublanov I.V."/>
            <person name="Toshchakov S.V."/>
            <person name="Bonch-Osmolovskaya E.A."/>
        </authorList>
    </citation>
    <scope>NUCLEOTIDE SEQUENCE [LARGE SCALE GENOMIC DNA]</scope>
    <source>
        <strain evidence="2 3">SL50</strain>
    </source>
</reference>
<proteinExistence type="predicted"/>
<keyword evidence="3" id="KW-1185">Reference proteome</keyword>
<dbReference type="AlphaFoldDB" id="A0A5A8F3P5"/>
<dbReference type="SUPFAM" id="SSF103247">
    <property type="entry name" value="TT1751-like"/>
    <property type="match status" value="1"/>
</dbReference>
<dbReference type="Pfam" id="PF03625">
    <property type="entry name" value="DUF302"/>
    <property type="match status" value="1"/>
</dbReference>
<name>A0A5A8F3P5_9BACT</name>
<evidence type="ECO:0000259" key="1">
    <source>
        <dbReference type="Pfam" id="PF03625"/>
    </source>
</evidence>
<evidence type="ECO:0000313" key="3">
    <source>
        <dbReference type="Proteomes" id="UP000322876"/>
    </source>
</evidence>
<gene>
    <name evidence="2" type="ORF">FHQ18_02420</name>
</gene>
<dbReference type="EMBL" id="VFJB01000003">
    <property type="protein sequence ID" value="KAA0258824.1"/>
    <property type="molecule type" value="Genomic_DNA"/>
</dbReference>
<evidence type="ECO:0000313" key="2">
    <source>
        <dbReference type="EMBL" id="KAA0258824.1"/>
    </source>
</evidence>
<dbReference type="Gene3D" id="3.30.310.70">
    <property type="entry name" value="TT1751-like domain"/>
    <property type="match status" value="1"/>
</dbReference>
<dbReference type="OrthoDB" id="9791067at2"/>
<dbReference type="InterPro" id="IPR035923">
    <property type="entry name" value="TT1751-like_sf"/>
</dbReference>
<comment type="caution">
    <text evidence="2">The sequence shown here is derived from an EMBL/GenBank/DDBJ whole genome shotgun (WGS) entry which is preliminary data.</text>
</comment>
<accession>A0A5A8F3P5</accession>
<dbReference type="PANTHER" id="PTHR38342">
    <property type="entry name" value="SLR5037 PROTEIN"/>
    <property type="match status" value="1"/>
</dbReference>
<protein>
    <submittedName>
        <fullName evidence="2">DUF302 domain-containing protein</fullName>
    </submittedName>
</protein>
<dbReference type="RefSeq" id="WP_149265584.1">
    <property type="nucleotide sequence ID" value="NZ_VFJB01000003.1"/>
</dbReference>
<dbReference type="PIRSF" id="PIRSF021774">
    <property type="entry name" value="UCP021774"/>
    <property type="match status" value="1"/>
</dbReference>
<dbReference type="Proteomes" id="UP000322876">
    <property type="component" value="Unassembled WGS sequence"/>
</dbReference>